<dbReference type="Gene3D" id="2.60.40.420">
    <property type="entry name" value="Cupredoxins - blue copper proteins"/>
    <property type="match status" value="3"/>
</dbReference>
<dbReference type="Proteomes" id="UP000034444">
    <property type="component" value="Chromosome"/>
</dbReference>
<evidence type="ECO:0000313" key="6">
    <source>
        <dbReference type="Proteomes" id="UP000034444"/>
    </source>
</evidence>
<dbReference type="InterPro" id="IPR011706">
    <property type="entry name" value="Cu-oxidase_C"/>
</dbReference>
<keyword evidence="6" id="KW-1185">Reference proteome</keyword>
<dbReference type="Pfam" id="PF07732">
    <property type="entry name" value="Cu-oxidase_3"/>
    <property type="match status" value="1"/>
</dbReference>
<dbReference type="InterPro" id="IPR045087">
    <property type="entry name" value="Cu-oxidase_fam"/>
</dbReference>
<dbReference type="SUPFAM" id="SSF49503">
    <property type="entry name" value="Cupredoxins"/>
    <property type="match status" value="3"/>
</dbReference>
<feature type="domain" description="Plastocyanin-like" evidence="3">
    <location>
        <begin position="351"/>
        <end position="467"/>
    </location>
</feature>
<keyword evidence="2" id="KW-0560">Oxidoreductase</keyword>
<evidence type="ECO:0000256" key="2">
    <source>
        <dbReference type="ARBA" id="ARBA00023002"/>
    </source>
</evidence>
<dbReference type="InterPro" id="IPR008972">
    <property type="entry name" value="Cupredoxin"/>
</dbReference>
<feature type="domain" description="Plastocyanin-like" evidence="4">
    <location>
        <begin position="58"/>
        <end position="171"/>
    </location>
</feature>
<dbReference type="KEGG" id="slh:YH65_07850"/>
<dbReference type="EMBL" id="CP011308">
    <property type="protein sequence ID" value="AKF26009.1"/>
    <property type="molecule type" value="Genomic_DNA"/>
</dbReference>
<gene>
    <name evidence="5" type="ORF">YH65_07850</name>
</gene>
<protein>
    <recommendedName>
        <fullName evidence="7">Copper oxidase</fullName>
    </recommendedName>
</protein>
<dbReference type="GO" id="GO:0016491">
    <property type="term" value="F:oxidoreductase activity"/>
    <property type="evidence" value="ECO:0007669"/>
    <property type="project" value="UniProtKB-KW"/>
</dbReference>
<dbReference type="GO" id="GO:0005507">
    <property type="term" value="F:copper ion binding"/>
    <property type="evidence" value="ECO:0007669"/>
    <property type="project" value="InterPro"/>
</dbReference>
<dbReference type="InterPro" id="IPR002355">
    <property type="entry name" value="Cu_oxidase_Cu_BS"/>
</dbReference>
<evidence type="ECO:0000256" key="1">
    <source>
        <dbReference type="ARBA" id="ARBA00022723"/>
    </source>
</evidence>
<dbReference type="PANTHER" id="PTHR48267">
    <property type="entry name" value="CUPREDOXIN SUPERFAMILY PROTEIN"/>
    <property type="match status" value="1"/>
</dbReference>
<evidence type="ECO:0000313" key="5">
    <source>
        <dbReference type="EMBL" id="AKF26009.1"/>
    </source>
</evidence>
<dbReference type="CDD" id="cd13890">
    <property type="entry name" value="CuRO_3_CueO_FtsP"/>
    <property type="match status" value="1"/>
</dbReference>
<reference evidence="5 6" key="1">
    <citation type="submission" date="2015-04" db="EMBL/GenBank/DDBJ databases">
        <title>Complete genome sequence of Sulfurovum lithotrophicum ATCC BAA-797T.</title>
        <authorList>
            <person name="Ahn J."/>
            <person name="Park G."/>
            <person name="Jeon W."/>
            <person name="Jang Y."/>
            <person name="Jang M."/>
            <person name="Lee H."/>
            <person name="Lee H."/>
        </authorList>
    </citation>
    <scope>NUCLEOTIDE SEQUENCE [LARGE SCALE GENOMIC DNA]</scope>
    <source>
        <strain evidence="6">ATCC BAA-797 / 42BKT</strain>
    </source>
</reference>
<accession>A0A7U4M359</accession>
<keyword evidence="1" id="KW-0479">Metal-binding</keyword>
<evidence type="ECO:0000259" key="3">
    <source>
        <dbReference type="Pfam" id="PF07731"/>
    </source>
</evidence>
<evidence type="ECO:0000259" key="4">
    <source>
        <dbReference type="Pfam" id="PF07732"/>
    </source>
</evidence>
<dbReference type="CDD" id="cd13867">
    <property type="entry name" value="CuRO_2_CueO_FtsP"/>
    <property type="match status" value="1"/>
</dbReference>
<dbReference type="PANTHER" id="PTHR48267:SF1">
    <property type="entry name" value="BILIRUBIN OXIDASE"/>
    <property type="match status" value="1"/>
</dbReference>
<evidence type="ECO:0008006" key="7">
    <source>
        <dbReference type="Google" id="ProtNLM"/>
    </source>
</evidence>
<name>A0A7U4M359_9BACT</name>
<organism evidence="5 6">
    <name type="scientific">Sulfurovum lithotrophicum</name>
    <dbReference type="NCBI Taxonomy" id="206403"/>
    <lineage>
        <taxon>Bacteria</taxon>
        <taxon>Pseudomonadati</taxon>
        <taxon>Campylobacterota</taxon>
        <taxon>Epsilonproteobacteria</taxon>
        <taxon>Campylobacterales</taxon>
        <taxon>Sulfurovaceae</taxon>
        <taxon>Sulfurovum</taxon>
    </lineage>
</organism>
<reference evidence="6" key="2">
    <citation type="journal article" date="2017" name="Stand. Genomic Sci.">
        <title>Complete genome sequence of the sulfur-oxidizing chemolithoautotrophic Sulfurovum lithotrophicum 42BKTT.</title>
        <authorList>
            <person name="Jeon W."/>
            <person name="Priscilla L."/>
            <person name="Park G."/>
            <person name="Lee H."/>
            <person name="Lee N."/>
            <person name="Lee D."/>
            <person name="Kwon H."/>
            <person name="Ahn I."/>
            <person name="Lee C."/>
            <person name="Lee H."/>
            <person name="Ahn J."/>
        </authorList>
    </citation>
    <scope>NUCLEOTIDE SEQUENCE [LARGE SCALE GENOMIC DNA]</scope>
    <source>
        <strain evidence="6">ATCC BAA-797 / 42BKT</strain>
    </source>
</reference>
<proteinExistence type="predicted"/>
<dbReference type="InterPro" id="IPR011707">
    <property type="entry name" value="Cu-oxidase-like_N"/>
</dbReference>
<sequence length="468" mass="52103">MYLFIGTEGAEARRWKRRGGGGTTTPPPAVTPKALPIPALIKPIDRNGVKHFDLNVNKAQHEFFDGILTNTFSISSTYLGPTLLLTNGDNVSLNYTNNLSEEVTMHGHGMHVPANMDGTPHQTIAIGETWSAQYTVNQNACTNWYHPHTHHKTPHHVYQGLAGMIIIEDDESRALDLPNRYGIDDIPVVLQDRFFTADKTALDYSPTQMQISRGYIGDVFITNGAIEPTFEAEAKEIRFRLLNGSNSSVYDLGFSNGKSFKQIGGDNSLLEAPVSMTRLVLSPGERAEIVVDLSNDSGASFTLHEYKNNKTFMTVNVSKNATAVTSLPNTLAELDPIDLSLVTNTRKFNLGMQNMVFTINGKAMDMKRIDEVVPLGDTEIWEVTNMMGMDHNFHIHATHFRVIERNGSAANVLENEKGYKDVVYLKGKESVKLLVKMTDYADATVPYMYHCHFLEHENNAMMGQFTVV</sequence>
<dbReference type="Pfam" id="PF07731">
    <property type="entry name" value="Cu-oxidase_2"/>
    <property type="match status" value="1"/>
</dbReference>
<dbReference type="AlphaFoldDB" id="A0A7U4M359"/>
<dbReference type="PROSITE" id="PS00080">
    <property type="entry name" value="MULTICOPPER_OXIDASE2"/>
    <property type="match status" value="1"/>
</dbReference>